<dbReference type="InterPro" id="IPR007730">
    <property type="entry name" value="SPOR-like_dom"/>
</dbReference>
<dbReference type="KEGG" id="mgik:GO620_011215"/>
<name>A0A6I4HZG9_9SPHI</name>
<gene>
    <name evidence="1" type="ORF">GO620_011215</name>
</gene>
<dbReference type="EMBL" id="CP066775">
    <property type="protein sequence ID" value="QQL48748.1"/>
    <property type="molecule type" value="Genomic_DNA"/>
</dbReference>
<proteinExistence type="predicted"/>
<dbReference type="RefSeq" id="WP_157525451.1">
    <property type="nucleotide sequence ID" value="NZ_CP066775.1"/>
</dbReference>
<reference evidence="1 2" key="1">
    <citation type="submission" date="2020-12" db="EMBL/GenBank/DDBJ databases">
        <title>HMF7856_wgs.fasta genome submission.</title>
        <authorList>
            <person name="Kang H."/>
            <person name="Kim H."/>
            <person name="Joh K."/>
        </authorList>
    </citation>
    <scope>NUCLEOTIDE SEQUENCE [LARGE SCALE GENOMIC DNA]</scope>
    <source>
        <strain evidence="1 2">HMF7856</strain>
    </source>
</reference>
<dbReference type="SUPFAM" id="SSF110997">
    <property type="entry name" value="Sporulation related repeat"/>
    <property type="match status" value="1"/>
</dbReference>
<accession>A0A6I4HZG9</accession>
<sequence length="149" mass="16960">MKTKASVYKVILLLGGCFFFYSAHAQIRGTVEVIKDPRIDTLIAKRFTRLGKTAGAGGTSGFSSYGYRVQIYTGSNRTEAFKAQAKFQEDYPDVPTYISYREPNFKVRIGDFRTRLEAAKMQQNLKPWFPLMFIINEKINPPKLTTDTP</sequence>
<evidence type="ECO:0000313" key="1">
    <source>
        <dbReference type="EMBL" id="QQL48748.1"/>
    </source>
</evidence>
<protein>
    <submittedName>
        <fullName evidence="1">SPOR domain-containing protein</fullName>
    </submittedName>
</protein>
<organism evidence="1 2">
    <name type="scientific">Mucilaginibacter ginkgonis</name>
    <dbReference type="NCBI Taxonomy" id="2682091"/>
    <lineage>
        <taxon>Bacteria</taxon>
        <taxon>Pseudomonadati</taxon>
        <taxon>Bacteroidota</taxon>
        <taxon>Sphingobacteriia</taxon>
        <taxon>Sphingobacteriales</taxon>
        <taxon>Sphingobacteriaceae</taxon>
        <taxon>Mucilaginibacter</taxon>
    </lineage>
</organism>
<dbReference type="AlphaFoldDB" id="A0A6I4HZG9"/>
<evidence type="ECO:0000313" key="2">
    <source>
        <dbReference type="Proteomes" id="UP000429232"/>
    </source>
</evidence>
<keyword evidence="2" id="KW-1185">Reference proteome</keyword>
<dbReference type="GO" id="GO:0042834">
    <property type="term" value="F:peptidoglycan binding"/>
    <property type="evidence" value="ECO:0007669"/>
    <property type="project" value="InterPro"/>
</dbReference>
<dbReference type="Proteomes" id="UP000429232">
    <property type="component" value="Chromosome"/>
</dbReference>
<dbReference type="Pfam" id="PF05036">
    <property type="entry name" value="SPOR"/>
    <property type="match status" value="1"/>
</dbReference>
<dbReference type="Gene3D" id="3.30.70.1070">
    <property type="entry name" value="Sporulation related repeat"/>
    <property type="match status" value="1"/>
</dbReference>
<dbReference type="PROSITE" id="PS51724">
    <property type="entry name" value="SPOR"/>
    <property type="match status" value="1"/>
</dbReference>
<dbReference type="InterPro" id="IPR036680">
    <property type="entry name" value="SPOR-like_sf"/>
</dbReference>